<comment type="caution">
    <text evidence="6">The sequence shown here is derived from an EMBL/GenBank/DDBJ whole genome shotgun (WGS) entry which is preliminary data.</text>
</comment>
<dbReference type="EMBL" id="JAODUP010000276">
    <property type="protein sequence ID" value="KAK2154109.1"/>
    <property type="molecule type" value="Genomic_DNA"/>
</dbReference>
<feature type="compositionally biased region" description="Polar residues" evidence="5">
    <location>
        <begin position="305"/>
        <end position="315"/>
    </location>
</feature>
<dbReference type="Pfam" id="PF00400">
    <property type="entry name" value="WD40"/>
    <property type="match status" value="3"/>
</dbReference>
<evidence type="ECO:0000313" key="7">
    <source>
        <dbReference type="Proteomes" id="UP001208570"/>
    </source>
</evidence>
<feature type="region of interest" description="Disordered" evidence="5">
    <location>
        <begin position="278"/>
        <end position="387"/>
    </location>
</feature>
<evidence type="ECO:0000256" key="5">
    <source>
        <dbReference type="SAM" id="MobiDB-lite"/>
    </source>
</evidence>
<reference evidence="6" key="1">
    <citation type="journal article" date="2023" name="Mol. Biol. Evol.">
        <title>Third-Generation Sequencing Reveals the Adaptive Role of the Epigenome in Three Deep-Sea Polychaetes.</title>
        <authorList>
            <person name="Perez M."/>
            <person name="Aroh O."/>
            <person name="Sun Y."/>
            <person name="Lan Y."/>
            <person name="Juniper S.K."/>
            <person name="Young C.R."/>
            <person name="Angers B."/>
            <person name="Qian P.Y."/>
        </authorList>
    </citation>
    <scope>NUCLEOTIDE SEQUENCE</scope>
    <source>
        <strain evidence="6">P08H-3</strain>
    </source>
</reference>
<proteinExistence type="inferred from homology"/>
<feature type="repeat" description="WD" evidence="4">
    <location>
        <begin position="97"/>
        <end position="131"/>
    </location>
</feature>
<dbReference type="AlphaFoldDB" id="A0AAD9JJC5"/>
<dbReference type="SUPFAM" id="SSF50978">
    <property type="entry name" value="WD40 repeat-like"/>
    <property type="match status" value="1"/>
</dbReference>
<organism evidence="6 7">
    <name type="scientific">Paralvinella palmiformis</name>
    <dbReference type="NCBI Taxonomy" id="53620"/>
    <lineage>
        <taxon>Eukaryota</taxon>
        <taxon>Metazoa</taxon>
        <taxon>Spiralia</taxon>
        <taxon>Lophotrochozoa</taxon>
        <taxon>Annelida</taxon>
        <taxon>Polychaeta</taxon>
        <taxon>Sedentaria</taxon>
        <taxon>Canalipalpata</taxon>
        <taxon>Terebellida</taxon>
        <taxon>Terebelliformia</taxon>
        <taxon>Alvinellidae</taxon>
        <taxon>Paralvinella</taxon>
    </lineage>
</organism>
<dbReference type="InterPro" id="IPR019775">
    <property type="entry name" value="WD40_repeat_CS"/>
</dbReference>
<evidence type="ECO:0000256" key="4">
    <source>
        <dbReference type="PROSITE-ProRule" id="PRU00221"/>
    </source>
</evidence>
<keyword evidence="7" id="KW-1185">Reference proteome</keyword>
<evidence type="ECO:0000313" key="6">
    <source>
        <dbReference type="EMBL" id="KAK2154109.1"/>
    </source>
</evidence>
<dbReference type="PROSITE" id="PS50082">
    <property type="entry name" value="WD_REPEATS_2"/>
    <property type="match status" value="2"/>
</dbReference>
<dbReference type="InterPro" id="IPR036322">
    <property type="entry name" value="WD40_repeat_dom_sf"/>
</dbReference>
<feature type="compositionally biased region" description="Polar residues" evidence="5">
    <location>
        <begin position="333"/>
        <end position="344"/>
    </location>
</feature>
<dbReference type="InterPro" id="IPR015943">
    <property type="entry name" value="WD40/YVTN_repeat-like_dom_sf"/>
</dbReference>
<gene>
    <name evidence="6" type="ORF">LSH36_276g02032</name>
</gene>
<keyword evidence="3" id="KW-0677">Repeat</keyword>
<evidence type="ECO:0000256" key="2">
    <source>
        <dbReference type="ARBA" id="ARBA00022574"/>
    </source>
</evidence>
<dbReference type="PANTHER" id="PTHR14588:SF2">
    <property type="entry name" value="DDB1- AND CUL4-ASSOCIATED FACTOR 10"/>
    <property type="match status" value="1"/>
</dbReference>
<keyword evidence="2 4" id="KW-0853">WD repeat</keyword>
<evidence type="ECO:0000256" key="1">
    <source>
        <dbReference type="ARBA" id="ARBA00005903"/>
    </source>
</evidence>
<evidence type="ECO:0000256" key="3">
    <source>
        <dbReference type="ARBA" id="ARBA00022737"/>
    </source>
</evidence>
<name>A0AAD9JJC5_9ANNE</name>
<dbReference type="PROSITE" id="PS50294">
    <property type="entry name" value="WD_REPEATS_REGION"/>
    <property type="match status" value="1"/>
</dbReference>
<feature type="repeat" description="WD" evidence="4">
    <location>
        <begin position="50"/>
        <end position="88"/>
    </location>
</feature>
<dbReference type="Proteomes" id="UP001208570">
    <property type="component" value="Unassembled WGS sequence"/>
</dbReference>
<sequence>MSNSRDEVLAWVFHRQVHEKASLAGYNCVAGQLNSSIKCVRSWNPRCTLDDTHHGSIFNFDFSNDGFLDSRTFATCSDDTTVCLWDVRCLKDKIRTLQGHSNWVKNIEYAHHLGLLMTSGFDGCIYTWDINKYSECEQAHCRRIFHTNGLVRSRLSPDASKLIMSTAGGYLMVVHDLDLSRLPDDLAGFKPNMYRRMQMSFTQPRLGYAYNHLFTRKRNRVELISDFPSHDHAEMISSLEVHPQGWCVCSRNTTNDESSEWTCVHDIQGTRDDFLEQEEAADGVDPDPSFASMKQNDIEQPPGVQGSSDTITSQRAPEYGGHNSNTDRRDENSVPQASRFTISINVVPPSPQPDNTSSSTSDSEETPNQTTGPEEDASSSDTAIPDDASANHIRPLLEASRSQTRSYSSRGIPGHVPQSLSLSFSTNSIPLNSGNSVFFLRSINQDGHSIYTNDYTIRQNVPRLKHYIEEPIVGRGFIKELCFSNDGRLICSPFGYGFRLLAFDPYCRELCDSIPDKPTELHELASNISHAREVVTCKFSPTHCLVVSGCLNGKIDFHQPLL</sequence>
<dbReference type="Gene3D" id="2.130.10.10">
    <property type="entry name" value="YVTN repeat-like/Quinoprotein amine dehydrogenase"/>
    <property type="match status" value="1"/>
</dbReference>
<comment type="similarity">
    <text evidence="1">Belongs to the WD repeat DCAF10 family.</text>
</comment>
<dbReference type="SMART" id="SM00320">
    <property type="entry name" value="WD40"/>
    <property type="match status" value="3"/>
</dbReference>
<protein>
    <submittedName>
        <fullName evidence="6">Uncharacterized protein</fullName>
    </submittedName>
</protein>
<dbReference type="InterPro" id="IPR001680">
    <property type="entry name" value="WD40_rpt"/>
</dbReference>
<accession>A0AAD9JJC5</accession>
<dbReference type="PANTHER" id="PTHR14588">
    <property type="entry name" value="DDB1- AND CUL4-ASSOCIATED FACTOR 10"/>
    <property type="match status" value="1"/>
</dbReference>
<dbReference type="GO" id="GO:0080008">
    <property type="term" value="C:Cul4-RING E3 ubiquitin ligase complex"/>
    <property type="evidence" value="ECO:0007669"/>
    <property type="project" value="TreeGrafter"/>
</dbReference>
<dbReference type="InterPro" id="IPR039085">
    <property type="entry name" value="DCA10"/>
</dbReference>
<dbReference type="PROSITE" id="PS00678">
    <property type="entry name" value="WD_REPEATS_1"/>
    <property type="match status" value="1"/>
</dbReference>